<accession>A0A822YH26</accession>
<evidence type="ECO:0000313" key="10">
    <source>
        <dbReference type="EMBL" id="DAD30579.1"/>
    </source>
</evidence>
<dbReference type="PANTHER" id="PTHR10120">
    <property type="entry name" value="CAAX PRENYL PROTEASE 1"/>
    <property type="match status" value="1"/>
</dbReference>
<gene>
    <name evidence="10" type="ORF">HUJ06_009430</name>
</gene>
<evidence type="ECO:0000256" key="6">
    <source>
        <dbReference type="RuleBase" id="RU003983"/>
    </source>
</evidence>
<proteinExistence type="inferred from homology"/>
<feature type="domain" description="Peptidase M48" evidence="9">
    <location>
        <begin position="19"/>
        <end position="76"/>
    </location>
</feature>
<evidence type="ECO:0000256" key="8">
    <source>
        <dbReference type="SAM" id="SignalP"/>
    </source>
</evidence>
<evidence type="ECO:0000259" key="9">
    <source>
        <dbReference type="Pfam" id="PF01435"/>
    </source>
</evidence>
<keyword evidence="2" id="KW-0479">Metal-binding</keyword>
<evidence type="ECO:0000256" key="7">
    <source>
        <dbReference type="SAM" id="Phobius"/>
    </source>
</evidence>
<evidence type="ECO:0000256" key="1">
    <source>
        <dbReference type="ARBA" id="ARBA00022670"/>
    </source>
</evidence>
<keyword evidence="7" id="KW-0812">Transmembrane</keyword>
<dbReference type="Pfam" id="PF01435">
    <property type="entry name" value="Peptidase_M48"/>
    <property type="match status" value="1"/>
</dbReference>
<keyword evidence="4 6" id="KW-0862">Zinc</keyword>
<keyword evidence="8" id="KW-0732">Signal</keyword>
<feature type="signal peptide" evidence="8">
    <location>
        <begin position="1"/>
        <end position="18"/>
    </location>
</feature>
<evidence type="ECO:0000256" key="2">
    <source>
        <dbReference type="ARBA" id="ARBA00022723"/>
    </source>
</evidence>
<dbReference type="AlphaFoldDB" id="A0A822YH26"/>
<dbReference type="GO" id="GO:0046872">
    <property type="term" value="F:metal ion binding"/>
    <property type="evidence" value="ECO:0007669"/>
    <property type="project" value="UniProtKB-KW"/>
</dbReference>
<dbReference type="Gene3D" id="3.30.2010.10">
    <property type="entry name" value="Metalloproteases ('zincins'), catalytic domain"/>
    <property type="match status" value="1"/>
</dbReference>
<dbReference type="GO" id="GO:0004222">
    <property type="term" value="F:metalloendopeptidase activity"/>
    <property type="evidence" value="ECO:0007669"/>
    <property type="project" value="InterPro"/>
</dbReference>
<keyword evidence="7" id="KW-0472">Membrane</keyword>
<sequence>MFLHLLLILNFLSTFQLSEIHELMVEAAKILNIEAPDLYIRQNPVPNAYTLAISGRKPFVVVHTSLVELLTRRELQVCLPFNADILFWVYHCFFFFPSLVFYSFLSLYDYCCLAF</sequence>
<feature type="chain" id="PRO_5032389352" description="Peptidase M48 domain-containing protein" evidence="8">
    <location>
        <begin position="19"/>
        <end position="115"/>
    </location>
</feature>
<keyword evidence="5 6" id="KW-0482">Metalloprotease</keyword>
<dbReference type="EMBL" id="DUZY01000003">
    <property type="protein sequence ID" value="DAD30579.1"/>
    <property type="molecule type" value="Genomic_DNA"/>
</dbReference>
<dbReference type="Proteomes" id="UP000607653">
    <property type="component" value="Unassembled WGS sequence"/>
</dbReference>
<comment type="similarity">
    <text evidence="6">Belongs to the peptidase M48 family.</text>
</comment>
<reference evidence="10 11" key="1">
    <citation type="journal article" date="2020" name="Mol. Biol. Evol.">
        <title>Distinct Expression and Methylation Patterns for Genes with Different Fates following a Single Whole-Genome Duplication in Flowering Plants.</title>
        <authorList>
            <person name="Shi T."/>
            <person name="Rahmani R.S."/>
            <person name="Gugger P.F."/>
            <person name="Wang M."/>
            <person name="Li H."/>
            <person name="Zhang Y."/>
            <person name="Li Z."/>
            <person name="Wang Q."/>
            <person name="Van de Peer Y."/>
            <person name="Marchal K."/>
            <person name="Chen J."/>
        </authorList>
    </citation>
    <scope>NUCLEOTIDE SEQUENCE [LARGE SCALE GENOMIC DNA]</scope>
    <source>
        <tissue evidence="10">Leaf</tissue>
    </source>
</reference>
<comment type="cofactor">
    <cofactor evidence="6">
        <name>Zn(2+)</name>
        <dbReference type="ChEBI" id="CHEBI:29105"/>
    </cofactor>
    <text evidence="6">Binds 1 zinc ion per subunit.</text>
</comment>
<feature type="transmembrane region" description="Helical" evidence="7">
    <location>
        <begin position="85"/>
        <end position="105"/>
    </location>
</feature>
<evidence type="ECO:0000313" key="11">
    <source>
        <dbReference type="Proteomes" id="UP000607653"/>
    </source>
</evidence>
<evidence type="ECO:0000256" key="5">
    <source>
        <dbReference type="ARBA" id="ARBA00023049"/>
    </source>
</evidence>
<comment type="caution">
    <text evidence="10">The sequence shown here is derived from an EMBL/GenBank/DDBJ whole genome shotgun (WGS) entry which is preliminary data.</text>
</comment>
<dbReference type="InterPro" id="IPR001915">
    <property type="entry name" value="Peptidase_M48"/>
</dbReference>
<protein>
    <recommendedName>
        <fullName evidence="9">Peptidase M48 domain-containing protein</fullName>
    </recommendedName>
</protein>
<evidence type="ECO:0000256" key="4">
    <source>
        <dbReference type="ARBA" id="ARBA00022833"/>
    </source>
</evidence>
<dbReference type="GO" id="GO:0006508">
    <property type="term" value="P:proteolysis"/>
    <property type="evidence" value="ECO:0007669"/>
    <property type="project" value="UniProtKB-KW"/>
</dbReference>
<keyword evidence="7" id="KW-1133">Transmembrane helix</keyword>
<name>A0A822YH26_NELNU</name>
<keyword evidence="3 6" id="KW-0378">Hydrolase</keyword>
<evidence type="ECO:0000256" key="3">
    <source>
        <dbReference type="ARBA" id="ARBA00022801"/>
    </source>
</evidence>
<keyword evidence="11" id="KW-1185">Reference proteome</keyword>
<keyword evidence="1 6" id="KW-0645">Protease</keyword>
<organism evidence="10 11">
    <name type="scientific">Nelumbo nucifera</name>
    <name type="common">Sacred lotus</name>
    <dbReference type="NCBI Taxonomy" id="4432"/>
    <lineage>
        <taxon>Eukaryota</taxon>
        <taxon>Viridiplantae</taxon>
        <taxon>Streptophyta</taxon>
        <taxon>Embryophyta</taxon>
        <taxon>Tracheophyta</taxon>
        <taxon>Spermatophyta</taxon>
        <taxon>Magnoliopsida</taxon>
        <taxon>Proteales</taxon>
        <taxon>Nelumbonaceae</taxon>
        <taxon>Nelumbo</taxon>
    </lineage>
</organism>